<keyword evidence="2" id="KW-1185">Reference proteome</keyword>
<protein>
    <recommendedName>
        <fullName evidence="3">DUF2284 domain-containing protein</fullName>
    </recommendedName>
</protein>
<name>A0A4Y7RKW3_9FIRM</name>
<evidence type="ECO:0000313" key="2">
    <source>
        <dbReference type="Proteomes" id="UP000297597"/>
    </source>
</evidence>
<sequence length="167" mass="18936">MDNKLEKFIESAKKLGSQEAKFIDPATIKTAAWVVMKCRYGCSRYNTRLCCPPNTPTFRETQEVIDCYKTAMLIHCKSWDAVTPIVAKLEREIFLSGYYKVLGLGSGPCKSCRPCNMKRCVKPQEVRPAMEACGIDVYETARKNGFPIEVVQDMDDEQNCYGLLLIE</sequence>
<dbReference type="RefSeq" id="WP_134214764.1">
    <property type="nucleotide sequence ID" value="NZ_QFFZ01000042.1"/>
</dbReference>
<dbReference type="Pfam" id="PF10050">
    <property type="entry name" value="DUF2284"/>
    <property type="match status" value="1"/>
</dbReference>
<evidence type="ECO:0008006" key="3">
    <source>
        <dbReference type="Google" id="ProtNLM"/>
    </source>
</evidence>
<dbReference type="AlphaFoldDB" id="A0A4Y7RKW3"/>
<reference evidence="1 2" key="1">
    <citation type="journal article" date="2018" name="Environ. Microbiol.">
        <title>Novel energy conservation strategies and behaviour of Pelotomaculum schinkii driving syntrophic propionate catabolism.</title>
        <authorList>
            <person name="Hidalgo-Ahumada C.A.P."/>
            <person name="Nobu M.K."/>
            <person name="Narihiro T."/>
            <person name="Tamaki H."/>
            <person name="Liu W.T."/>
            <person name="Kamagata Y."/>
            <person name="Stams A.J.M."/>
            <person name="Imachi H."/>
            <person name="Sousa D.Z."/>
        </authorList>
    </citation>
    <scope>NUCLEOTIDE SEQUENCE [LARGE SCALE GENOMIC DNA]</scope>
    <source>
        <strain evidence="1 2">MGP</strain>
    </source>
</reference>
<organism evidence="1 2">
    <name type="scientific">Pelotomaculum propionicicum</name>
    <dbReference type="NCBI Taxonomy" id="258475"/>
    <lineage>
        <taxon>Bacteria</taxon>
        <taxon>Bacillati</taxon>
        <taxon>Bacillota</taxon>
        <taxon>Clostridia</taxon>
        <taxon>Eubacteriales</taxon>
        <taxon>Desulfotomaculaceae</taxon>
        <taxon>Pelotomaculum</taxon>
    </lineage>
</organism>
<accession>A0A4Y7RKW3</accession>
<proteinExistence type="predicted"/>
<dbReference type="OrthoDB" id="5420534at2"/>
<evidence type="ECO:0000313" key="1">
    <source>
        <dbReference type="EMBL" id="TEB09615.1"/>
    </source>
</evidence>
<gene>
    <name evidence="1" type="ORF">Pmgp_02984</name>
</gene>
<dbReference type="EMBL" id="QFFZ01000042">
    <property type="protein sequence ID" value="TEB09615.1"/>
    <property type="molecule type" value="Genomic_DNA"/>
</dbReference>
<dbReference type="Proteomes" id="UP000297597">
    <property type="component" value="Unassembled WGS sequence"/>
</dbReference>
<comment type="caution">
    <text evidence="1">The sequence shown here is derived from an EMBL/GenBank/DDBJ whole genome shotgun (WGS) entry which is preliminary data.</text>
</comment>
<dbReference type="InterPro" id="IPR019271">
    <property type="entry name" value="DUF2284_metal-binding"/>
</dbReference>